<dbReference type="SUPFAM" id="SSF57701">
    <property type="entry name" value="Zn2/Cys6 DNA-binding domain"/>
    <property type="match status" value="1"/>
</dbReference>
<accession>A0AAX6MBY5</accession>
<evidence type="ECO:0000313" key="9">
    <source>
        <dbReference type="Proteomes" id="UP001369815"/>
    </source>
</evidence>
<feature type="region of interest" description="Disordered" evidence="6">
    <location>
        <begin position="569"/>
        <end position="673"/>
    </location>
</feature>
<reference evidence="8 9" key="1">
    <citation type="journal article" date="2024" name="Front Chem Biol">
        <title>Unveiling the potential of Daldinia eschscholtzii MFLUCC 19-0629 through bioactivity and bioinformatics studies for enhanced sustainable agriculture production.</title>
        <authorList>
            <person name="Brooks S."/>
            <person name="Weaver J.A."/>
            <person name="Klomchit A."/>
            <person name="Alharthi S.A."/>
            <person name="Onlamun T."/>
            <person name="Nurani R."/>
            <person name="Vong T.K."/>
            <person name="Alberti F."/>
            <person name="Greco C."/>
        </authorList>
    </citation>
    <scope>NUCLEOTIDE SEQUENCE [LARGE SCALE GENOMIC DNA]</scope>
    <source>
        <strain evidence="8">MFLUCC 19-0629</strain>
    </source>
</reference>
<evidence type="ECO:0000256" key="5">
    <source>
        <dbReference type="ARBA" id="ARBA00023242"/>
    </source>
</evidence>
<dbReference type="PROSITE" id="PS00463">
    <property type="entry name" value="ZN2_CY6_FUNGAL_1"/>
    <property type="match status" value="1"/>
</dbReference>
<dbReference type="PANTHER" id="PTHR47338">
    <property type="entry name" value="ZN(II)2CYS6 TRANSCRIPTION FACTOR (EUROFUNG)-RELATED"/>
    <property type="match status" value="1"/>
</dbReference>
<name>A0AAX6MBY5_9PEZI</name>
<sequence>MAGDGSSVEAHAGEILSCVSCRNRKLKCDRTKPRCNRCEKAKLECIFPESRRKPAFKRRNVKELEARLAQVEVLLRETNQNRSQRHETAQPVNCPATEFPETEDILFQGIDFTDSIPPLDSDNAFSFQQEPATTYSTANLDNHGQESTPFMGDLMGLGGIFESLPPFEMMEDLNRIFFERQGHLIPIIHPSRYLQAFYSAPHMKPPMCLQYGIWALAAHGNPKYGAYHDIFYRRARQYAELDELKGSGEHFITVAHAQAWCVIATYEAKAMLFTRAAMSGSRGVRLAQMMGLHRLDGSAEEICPTIITTLLPAPEHAFLNGEEVETCSPKSKDNPDNYEYGEYWKRHRELDNTLSGAFMYLPPSFRLPDNYRDPVAVHTNLNFHASIICLHHAAIEMIEAYKLPESAKKICHDRLSTAAQEIVNIVRLTSHVNSSPTPINVDNLNFVISAMQAFGKNHSITRAYLRQVVIDIERNGVDDIARLPALDNLGPEFRIQITHNIPLLARSKISRHSQVQPPLPGRLPLGKPMGKAIVEDTMDCEHGTWISDIRENDLSLEEARSSNYMNYLRSNKRKRPAPSHGTSTLDSYSENYDSPWAANIPDRMSTNPSAHSSPKDHLSAGMPSHPGLYPQGPGVTFPVSGPDLPHHTDSPHTNASSHPSASQCHTNPPTSVNRWNLTGIYRNAIDTQSPASPTSPCNLSANNDHIPWFLTSENVSVDWGGVSLSIDPGETSGR</sequence>
<feature type="domain" description="Zn(2)-C6 fungal-type" evidence="7">
    <location>
        <begin position="17"/>
        <end position="47"/>
    </location>
</feature>
<dbReference type="AlphaFoldDB" id="A0AAX6MBY5"/>
<dbReference type="Pfam" id="PF00172">
    <property type="entry name" value="Zn_clus"/>
    <property type="match status" value="1"/>
</dbReference>
<keyword evidence="4" id="KW-0804">Transcription</keyword>
<evidence type="ECO:0000256" key="3">
    <source>
        <dbReference type="ARBA" id="ARBA00023015"/>
    </source>
</evidence>
<dbReference type="InterPro" id="IPR036864">
    <property type="entry name" value="Zn2-C6_fun-type_DNA-bd_sf"/>
</dbReference>
<evidence type="ECO:0000256" key="2">
    <source>
        <dbReference type="ARBA" id="ARBA00022723"/>
    </source>
</evidence>
<keyword evidence="9" id="KW-1185">Reference proteome</keyword>
<feature type="compositionally biased region" description="Polar residues" evidence="6">
    <location>
        <begin position="651"/>
        <end position="673"/>
    </location>
</feature>
<dbReference type="CDD" id="cd00067">
    <property type="entry name" value="GAL4"/>
    <property type="match status" value="1"/>
</dbReference>
<dbReference type="CDD" id="cd12148">
    <property type="entry name" value="fungal_TF_MHR"/>
    <property type="match status" value="1"/>
</dbReference>
<dbReference type="PANTHER" id="PTHR47338:SF10">
    <property type="entry name" value="TRANSCRIPTION FACTOR DOMAIN-CONTAINING PROTEIN-RELATED"/>
    <property type="match status" value="1"/>
</dbReference>
<dbReference type="SMART" id="SM00066">
    <property type="entry name" value="GAL4"/>
    <property type="match status" value="1"/>
</dbReference>
<feature type="compositionally biased region" description="Polar residues" evidence="6">
    <location>
        <begin position="580"/>
        <end position="592"/>
    </location>
</feature>
<protein>
    <recommendedName>
        <fullName evidence="7">Zn(2)-C6 fungal-type domain-containing protein</fullName>
    </recommendedName>
</protein>
<evidence type="ECO:0000256" key="4">
    <source>
        <dbReference type="ARBA" id="ARBA00023163"/>
    </source>
</evidence>
<dbReference type="Proteomes" id="UP001369815">
    <property type="component" value="Unassembled WGS sequence"/>
</dbReference>
<dbReference type="InterPro" id="IPR001138">
    <property type="entry name" value="Zn2Cys6_DnaBD"/>
</dbReference>
<proteinExistence type="predicted"/>
<dbReference type="GO" id="GO:0008270">
    <property type="term" value="F:zinc ion binding"/>
    <property type="evidence" value="ECO:0007669"/>
    <property type="project" value="InterPro"/>
</dbReference>
<dbReference type="EMBL" id="JBANMG010000008">
    <property type="protein sequence ID" value="KAK6950155.1"/>
    <property type="molecule type" value="Genomic_DNA"/>
</dbReference>
<dbReference type="InterPro" id="IPR050815">
    <property type="entry name" value="TF_fung"/>
</dbReference>
<evidence type="ECO:0000256" key="6">
    <source>
        <dbReference type="SAM" id="MobiDB-lite"/>
    </source>
</evidence>
<evidence type="ECO:0000256" key="1">
    <source>
        <dbReference type="ARBA" id="ARBA00004123"/>
    </source>
</evidence>
<keyword evidence="3" id="KW-0805">Transcription regulation</keyword>
<evidence type="ECO:0000259" key="7">
    <source>
        <dbReference type="PROSITE" id="PS50048"/>
    </source>
</evidence>
<dbReference type="PROSITE" id="PS50048">
    <property type="entry name" value="ZN2_CY6_FUNGAL_2"/>
    <property type="match status" value="1"/>
</dbReference>
<keyword evidence="5" id="KW-0539">Nucleus</keyword>
<dbReference type="GO" id="GO:0000981">
    <property type="term" value="F:DNA-binding transcription factor activity, RNA polymerase II-specific"/>
    <property type="evidence" value="ECO:0007669"/>
    <property type="project" value="InterPro"/>
</dbReference>
<gene>
    <name evidence="8" type="ORF">Daesc_008481</name>
</gene>
<organism evidence="8 9">
    <name type="scientific">Daldinia eschscholtzii</name>
    <dbReference type="NCBI Taxonomy" id="292717"/>
    <lineage>
        <taxon>Eukaryota</taxon>
        <taxon>Fungi</taxon>
        <taxon>Dikarya</taxon>
        <taxon>Ascomycota</taxon>
        <taxon>Pezizomycotina</taxon>
        <taxon>Sordariomycetes</taxon>
        <taxon>Xylariomycetidae</taxon>
        <taxon>Xylariales</taxon>
        <taxon>Hypoxylaceae</taxon>
        <taxon>Daldinia</taxon>
    </lineage>
</organism>
<comment type="subcellular location">
    <subcellularLocation>
        <location evidence="1">Nucleus</location>
    </subcellularLocation>
</comment>
<dbReference type="GO" id="GO:0005634">
    <property type="term" value="C:nucleus"/>
    <property type="evidence" value="ECO:0007669"/>
    <property type="project" value="UniProtKB-SubCell"/>
</dbReference>
<evidence type="ECO:0000313" key="8">
    <source>
        <dbReference type="EMBL" id="KAK6950155.1"/>
    </source>
</evidence>
<keyword evidence="2" id="KW-0479">Metal-binding</keyword>
<dbReference type="Gene3D" id="4.10.240.10">
    <property type="entry name" value="Zn(2)-C6 fungal-type DNA-binding domain"/>
    <property type="match status" value="1"/>
</dbReference>
<comment type="caution">
    <text evidence="8">The sequence shown here is derived from an EMBL/GenBank/DDBJ whole genome shotgun (WGS) entry which is preliminary data.</text>
</comment>